<feature type="chain" id="PRO_5016329586" description="Argininosuccinate lyase" evidence="1">
    <location>
        <begin position="25"/>
        <end position="126"/>
    </location>
</feature>
<feature type="signal peptide" evidence="1">
    <location>
        <begin position="1"/>
        <end position="24"/>
    </location>
</feature>
<gene>
    <name evidence="2" type="ORF">C8D93_10369</name>
</gene>
<comment type="caution">
    <text evidence="2">The sequence shown here is derived from an EMBL/GenBank/DDBJ whole genome shotgun (WGS) entry which is preliminary data.</text>
</comment>
<organism evidence="2 3">
    <name type="scientific">Sinimarinibacterium flocculans</name>
    <dbReference type="NCBI Taxonomy" id="985250"/>
    <lineage>
        <taxon>Bacteria</taxon>
        <taxon>Pseudomonadati</taxon>
        <taxon>Pseudomonadota</taxon>
        <taxon>Gammaproteobacteria</taxon>
        <taxon>Nevskiales</taxon>
        <taxon>Nevskiaceae</taxon>
        <taxon>Sinimarinibacterium</taxon>
    </lineage>
</organism>
<dbReference type="OrthoDB" id="1778570at2"/>
<dbReference type="EMBL" id="QICN01000003">
    <property type="protein sequence ID" value="PXV69496.1"/>
    <property type="molecule type" value="Genomic_DNA"/>
</dbReference>
<evidence type="ECO:0000256" key="1">
    <source>
        <dbReference type="SAM" id="SignalP"/>
    </source>
</evidence>
<sequence>MQWAGVLNFRAALLASALYGGVLAAAPVAAGQQDFTLYNETGVDIYQLYVSPASTDQWEEDVLGVDVLEDGDAVDISFDRDEDADYWDLMVVDGEGSNIQWYRLKLTEISAVTLRIDDGEAIAEVE</sequence>
<dbReference type="AlphaFoldDB" id="A0A318EFK1"/>
<name>A0A318EFK1_9GAMM</name>
<evidence type="ECO:0000313" key="3">
    <source>
        <dbReference type="Proteomes" id="UP000248330"/>
    </source>
</evidence>
<evidence type="ECO:0008006" key="4">
    <source>
        <dbReference type="Google" id="ProtNLM"/>
    </source>
</evidence>
<protein>
    <recommendedName>
        <fullName evidence="4">Argininosuccinate lyase</fullName>
    </recommendedName>
</protein>
<dbReference type="Proteomes" id="UP000248330">
    <property type="component" value="Unassembled WGS sequence"/>
</dbReference>
<reference evidence="2 3" key="1">
    <citation type="submission" date="2018-04" db="EMBL/GenBank/DDBJ databases">
        <title>Genomic Encyclopedia of Type Strains, Phase IV (KMG-IV): sequencing the most valuable type-strain genomes for metagenomic binning, comparative biology and taxonomic classification.</title>
        <authorList>
            <person name="Goeker M."/>
        </authorList>
    </citation>
    <scope>NUCLEOTIDE SEQUENCE [LARGE SCALE GENOMIC DNA]</scope>
    <source>
        <strain evidence="2 3">DSM 104150</strain>
    </source>
</reference>
<evidence type="ECO:0000313" key="2">
    <source>
        <dbReference type="EMBL" id="PXV69496.1"/>
    </source>
</evidence>
<keyword evidence="1" id="KW-0732">Signal</keyword>
<proteinExistence type="predicted"/>
<dbReference type="RefSeq" id="WP_146216535.1">
    <property type="nucleotide sequence ID" value="NZ_CAKZQT010000021.1"/>
</dbReference>
<keyword evidence="3" id="KW-1185">Reference proteome</keyword>
<accession>A0A318EFK1</accession>